<organism evidence="4 6">
    <name type="scientific">Rhizophagus clarus</name>
    <dbReference type="NCBI Taxonomy" id="94130"/>
    <lineage>
        <taxon>Eukaryota</taxon>
        <taxon>Fungi</taxon>
        <taxon>Fungi incertae sedis</taxon>
        <taxon>Mucoromycota</taxon>
        <taxon>Glomeromycotina</taxon>
        <taxon>Glomeromycetes</taxon>
        <taxon>Glomerales</taxon>
        <taxon>Glomeraceae</taxon>
        <taxon>Rhizophagus</taxon>
    </lineage>
</organism>
<dbReference type="PANTHER" id="PTHR11102">
    <property type="entry name" value="SEL-1-LIKE PROTEIN"/>
    <property type="match status" value="1"/>
</dbReference>
<accession>A0A2Z6RA67</accession>
<dbReference type="EMBL" id="BLAL01000229">
    <property type="protein sequence ID" value="GES93929.1"/>
    <property type="molecule type" value="Genomic_DNA"/>
</dbReference>
<dbReference type="InterPro" id="IPR019734">
    <property type="entry name" value="TPR_rpt"/>
</dbReference>
<evidence type="ECO:0000313" key="4">
    <source>
        <dbReference type="EMBL" id="GBB97942.1"/>
    </source>
</evidence>
<dbReference type="SMART" id="SM00671">
    <property type="entry name" value="SEL1"/>
    <property type="match status" value="4"/>
</dbReference>
<feature type="repeat" description="TPR" evidence="2">
    <location>
        <begin position="393"/>
        <end position="426"/>
    </location>
</feature>
<evidence type="ECO:0000256" key="1">
    <source>
        <dbReference type="ARBA" id="ARBA00038101"/>
    </source>
</evidence>
<dbReference type="InterPro" id="IPR011990">
    <property type="entry name" value="TPR-like_helical_dom_sf"/>
</dbReference>
<reference evidence="5" key="2">
    <citation type="submission" date="2019-10" db="EMBL/GenBank/DDBJ databases">
        <title>Conservation and host-specific expression of non-tandemly repeated heterogenous ribosome RNA gene in arbuscular mycorrhizal fungi.</title>
        <authorList>
            <person name="Maeda T."/>
            <person name="Kobayashi Y."/>
            <person name="Nakagawa T."/>
            <person name="Ezawa T."/>
            <person name="Yamaguchi K."/>
            <person name="Bino T."/>
            <person name="Nishimoto Y."/>
            <person name="Shigenobu S."/>
            <person name="Kawaguchi M."/>
        </authorList>
    </citation>
    <scope>NUCLEOTIDE SEQUENCE</scope>
    <source>
        <strain evidence="5">HR1</strain>
    </source>
</reference>
<dbReference type="Proteomes" id="UP000247702">
    <property type="component" value="Unassembled WGS sequence"/>
</dbReference>
<feature type="compositionally biased region" description="Polar residues" evidence="3">
    <location>
        <begin position="18"/>
        <end position="30"/>
    </location>
</feature>
<evidence type="ECO:0000256" key="2">
    <source>
        <dbReference type="PROSITE-ProRule" id="PRU00339"/>
    </source>
</evidence>
<dbReference type="PANTHER" id="PTHR11102:SF160">
    <property type="entry name" value="ERAD-ASSOCIATED E3 UBIQUITIN-PROTEIN LIGASE COMPONENT HRD3"/>
    <property type="match status" value="1"/>
</dbReference>
<evidence type="ECO:0000313" key="6">
    <source>
        <dbReference type="Proteomes" id="UP000247702"/>
    </source>
</evidence>
<reference evidence="4 6" key="1">
    <citation type="submission" date="2017-11" db="EMBL/GenBank/DDBJ databases">
        <title>The genome of Rhizophagus clarus HR1 reveals common genetic basis of auxotrophy among arbuscular mycorrhizal fungi.</title>
        <authorList>
            <person name="Kobayashi Y."/>
        </authorList>
    </citation>
    <scope>NUCLEOTIDE SEQUENCE [LARGE SCALE GENOMIC DNA]</scope>
    <source>
        <strain evidence="4 6">HR1</strain>
    </source>
</reference>
<proteinExistence type="inferred from homology"/>
<dbReference type="Gene3D" id="1.25.40.10">
    <property type="entry name" value="Tetratricopeptide repeat domain"/>
    <property type="match status" value="2"/>
</dbReference>
<feature type="region of interest" description="Disordered" evidence="3">
    <location>
        <begin position="1"/>
        <end position="30"/>
    </location>
</feature>
<keyword evidence="6" id="KW-1185">Reference proteome</keyword>
<dbReference type="PROSITE" id="PS50005">
    <property type="entry name" value="TPR"/>
    <property type="match status" value="1"/>
</dbReference>
<dbReference type="EMBL" id="BEXD01002336">
    <property type="protein sequence ID" value="GBB97942.1"/>
    <property type="molecule type" value="Genomic_DNA"/>
</dbReference>
<dbReference type="Proteomes" id="UP000615446">
    <property type="component" value="Unassembled WGS sequence"/>
</dbReference>
<dbReference type="AlphaFoldDB" id="A0A2Z6RA67"/>
<gene>
    <name evidence="5" type="ORF">RCL2_002067200</name>
    <name evidence="4" type="ORF">RclHR1_03100004</name>
</gene>
<keyword evidence="2" id="KW-0802">TPR repeat</keyword>
<comment type="similarity">
    <text evidence="1">Belongs to the sel-1 family.</text>
</comment>
<name>A0A2Z6RA67_9GLOM</name>
<dbReference type="InterPro" id="IPR006597">
    <property type="entry name" value="Sel1-like"/>
</dbReference>
<comment type="caution">
    <text evidence="4">The sequence shown here is derived from an EMBL/GenBank/DDBJ whole genome shotgun (WGS) entry which is preliminary data.</text>
</comment>
<dbReference type="InterPro" id="IPR050767">
    <property type="entry name" value="Sel1_AlgK"/>
</dbReference>
<dbReference type="OrthoDB" id="2316077at2759"/>
<protein>
    <submittedName>
        <fullName evidence="5">Sel1-like repeat protein</fullName>
    </submittedName>
</protein>
<sequence length="476" mass="54860">MSTETQASKPNQDDETSGSDTESASISSPYTRSIKTASLFTESRTASTSSQFSENDQNDAFTPNAKLRKMEKAFLGYYECLIDNSKLLIPPSSFSTASIPLKKLTTFREERKHLILTRIKESPYIKNTSLFIITGKGRKKKGEWSGKMFKELPEWLYDVEHLISGDPIKGLETYEIFINKEVNIEINKITLEKWEMEAEKKNDITHKLALAGFYMKGNDGNDGDYGKTSKCYLEAKNLYLKAAKLGSIDAKLCLGYIYCIGLTKRKFVSDYKPDKAKKLFKKVAKKTDDKRMAGIAMRNIATLYYGKEISPKLHEKMKHIGFRNKKPLYLKKAKKWYKKSLDLEDTENLFEKAVLFDDDNLYAKAKLGRILINKNDINEGLKILKDAAEKGLDMGQTYLGEFYEKEKNYKEAVEFYSKAARQNRGYYSHAAQYRLNELKSKGHVNEDINIEDILEYYRDECKNGYIEVKENFEKIR</sequence>
<dbReference type="SUPFAM" id="SSF81901">
    <property type="entry name" value="HCP-like"/>
    <property type="match status" value="2"/>
</dbReference>
<evidence type="ECO:0000256" key="3">
    <source>
        <dbReference type="SAM" id="MobiDB-lite"/>
    </source>
</evidence>
<feature type="compositionally biased region" description="Polar residues" evidence="3">
    <location>
        <begin position="1"/>
        <end position="10"/>
    </location>
</feature>
<evidence type="ECO:0000313" key="5">
    <source>
        <dbReference type="EMBL" id="GES93929.1"/>
    </source>
</evidence>